<reference evidence="2 3" key="1">
    <citation type="journal article" date="2015" name="Stand. Genomic Sci.">
        <title>Genomic Encyclopedia of Bacterial and Archaeal Type Strains, Phase III: the genomes of soil and plant-associated and newly described type strains.</title>
        <authorList>
            <person name="Whitman W.B."/>
            <person name="Woyke T."/>
            <person name="Klenk H.P."/>
            <person name="Zhou Y."/>
            <person name="Lilburn T.G."/>
            <person name="Beck B.J."/>
            <person name="De Vos P."/>
            <person name="Vandamme P."/>
            <person name="Eisen J.A."/>
            <person name="Garrity G."/>
            <person name="Hugenholtz P."/>
            <person name="Kyrpides N.C."/>
        </authorList>
    </citation>
    <scope>NUCLEOTIDE SEQUENCE [LARGE SCALE GENOMIC DNA]</scope>
    <source>
        <strain evidence="2 3">VKM Ac-2538</strain>
    </source>
</reference>
<feature type="transmembrane region" description="Helical" evidence="1">
    <location>
        <begin position="62"/>
        <end position="82"/>
    </location>
</feature>
<organism evidence="2 3">
    <name type="scientific">Kribbella orskensis</name>
    <dbReference type="NCBI Taxonomy" id="2512216"/>
    <lineage>
        <taxon>Bacteria</taxon>
        <taxon>Bacillati</taxon>
        <taxon>Actinomycetota</taxon>
        <taxon>Actinomycetes</taxon>
        <taxon>Propionibacteriales</taxon>
        <taxon>Kribbellaceae</taxon>
        <taxon>Kribbella</taxon>
    </lineage>
</organism>
<feature type="transmembrane region" description="Helical" evidence="1">
    <location>
        <begin position="17"/>
        <end position="42"/>
    </location>
</feature>
<evidence type="ECO:0000256" key="1">
    <source>
        <dbReference type="SAM" id="Phobius"/>
    </source>
</evidence>
<proteinExistence type="predicted"/>
<keyword evidence="1" id="KW-1133">Transmembrane helix</keyword>
<dbReference type="Proteomes" id="UP000295818">
    <property type="component" value="Unassembled WGS sequence"/>
</dbReference>
<comment type="caution">
    <text evidence="2">The sequence shown here is derived from an EMBL/GenBank/DDBJ whole genome shotgun (WGS) entry which is preliminary data.</text>
</comment>
<evidence type="ECO:0000313" key="2">
    <source>
        <dbReference type="EMBL" id="TCO22908.1"/>
    </source>
</evidence>
<evidence type="ECO:0000313" key="3">
    <source>
        <dbReference type="Proteomes" id="UP000295818"/>
    </source>
</evidence>
<feature type="transmembrane region" description="Helical" evidence="1">
    <location>
        <begin position="94"/>
        <end position="117"/>
    </location>
</feature>
<gene>
    <name evidence="2" type="ORF">EV644_106216</name>
</gene>
<keyword evidence="1" id="KW-0812">Transmembrane</keyword>
<keyword evidence="1" id="KW-0472">Membrane</keyword>
<name>A0ABY2BKB2_9ACTN</name>
<keyword evidence="3" id="KW-1185">Reference proteome</keyword>
<accession>A0ABY2BKB2</accession>
<protein>
    <submittedName>
        <fullName evidence="2">Uncharacterized protein</fullName>
    </submittedName>
</protein>
<feature type="transmembrane region" description="Helical" evidence="1">
    <location>
        <begin position="137"/>
        <end position="158"/>
    </location>
</feature>
<sequence>MTVTVDQTRSTTTRLPVLVACLSLLYGALGLAWLLGADWYPFGLVPPENEKLSLLAFLPEHVGAGVIAVLGFLGVPAALGHTRTEWSPTAYRPLLGFTALQVVVFGLAVLELATGLFDWGAFKELGEGLAGVPEKVGSRLLLVFGAFLLGAGWAVLGIRGLRTLRGRGS</sequence>
<dbReference type="RefSeq" id="WP_241998369.1">
    <property type="nucleotide sequence ID" value="NZ_SLWM01000006.1"/>
</dbReference>
<dbReference type="EMBL" id="SLWM01000006">
    <property type="protein sequence ID" value="TCO22908.1"/>
    <property type="molecule type" value="Genomic_DNA"/>
</dbReference>